<evidence type="ECO:0000256" key="4">
    <source>
        <dbReference type="SAM" id="MobiDB-lite"/>
    </source>
</evidence>
<dbReference type="Gene3D" id="1.25.40.20">
    <property type="entry name" value="Ankyrin repeat-containing domain"/>
    <property type="match status" value="1"/>
</dbReference>
<keyword evidence="1" id="KW-0677">Repeat</keyword>
<keyword evidence="5" id="KW-0812">Transmembrane</keyword>
<reference evidence="6 7" key="1">
    <citation type="submission" date="2022-12" db="EMBL/GenBank/DDBJ databases">
        <title>Chromosome-level genome assembly of true bugs.</title>
        <authorList>
            <person name="Ma L."/>
            <person name="Li H."/>
        </authorList>
    </citation>
    <scope>NUCLEOTIDE SEQUENCE [LARGE SCALE GENOMIC DNA]</scope>
    <source>
        <strain evidence="6">Lab_2022b</strain>
    </source>
</reference>
<dbReference type="SMART" id="SM00248">
    <property type="entry name" value="ANK"/>
    <property type="match status" value="3"/>
</dbReference>
<organism evidence="6 7">
    <name type="scientific">Rhynocoris fuscipes</name>
    <dbReference type="NCBI Taxonomy" id="488301"/>
    <lineage>
        <taxon>Eukaryota</taxon>
        <taxon>Metazoa</taxon>
        <taxon>Ecdysozoa</taxon>
        <taxon>Arthropoda</taxon>
        <taxon>Hexapoda</taxon>
        <taxon>Insecta</taxon>
        <taxon>Pterygota</taxon>
        <taxon>Neoptera</taxon>
        <taxon>Paraneoptera</taxon>
        <taxon>Hemiptera</taxon>
        <taxon>Heteroptera</taxon>
        <taxon>Panheteroptera</taxon>
        <taxon>Cimicomorpha</taxon>
        <taxon>Reduviidae</taxon>
        <taxon>Harpactorinae</taxon>
        <taxon>Harpactorini</taxon>
        <taxon>Rhynocoris</taxon>
    </lineage>
</organism>
<feature type="repeat" description="ANK" evidence="3">
    <location>
        <begin position="141"/>
        <end position="173"/>
    </location>
</feature>
<keyword evidence="2 3" id="KW-0040">ANK repeat</keyword>
<feature type="transmembrane region" description="Helical" evidence="5">
    <location>
        <begin position="414"/>
        <end position="430"/>
    </location>
</feature>
<protein>
    <submittedName>
        <fullName evidence="6">Uncharacterized protein</fullName>
    </submittedName>
</protein>
<name>A0AAW1CFS5_9HEMI</name>
<keyword evidence="5" id="KW-0472">Membrane</keyword>
<feature type="compositionally biased region" description="Acidic residues" evidence="4">
    <location>
        <begin position="1"/>
        <end position="20"/>
    </location>
</feature>
<gene>
    <name evidence="6" type="ORF">O3M35_012806</name>
</gene>
<dbReference type="EMBL" id="JAPXFL010000022">
    <property type="protein sequence ID" value="KAK9497012.1"/>
    <property type="molecule type" value="Genomic_DNA"/>
</dbReference>
<dbReference type="SUPFAM" id="SSF48403">
    <property type="entry name" value="Ankyrin repeat"/>
    <property type="match status" value="1"/>
</dbReference>
<dbReference type="Pfam" id="PF12796">
    <property type="entry name" value="Ank_2"/>
    <property type="match status" value="2"/>
</dbReference>
<dbReference type="PROSITE" id="PS50088">
    <property type="entry name" value="ANK_REPEAT"/>
    <property type="match status" value="2"/>
</dbReference>
<evidence type="ECO:0000256" key="2">
    <source>
        <dbReference type="ARBA" id="ARBA00023043"/>
    </source>
</evidence>
<evidence type="ECO:0000256" key="3">
    <source>
        <dbReference type="PROSITE-ProRule" id="PRU00023"/>
    </source>
</evidence>
<dbReference type="GO" id="GO:0005737">
    <property type="term" value="C:cytoplasm"/>
    <property type="evidence" value="ECO:0007669"/>
    <property type="project" value="TreeGrafter"/>
</dbReference>
<dbReference type="AlphaFoldDB" id="A0AAW1CFS5"/>
<evidence type="ECO:0000313" key="7">
    <source>
        <dbReference type="Proteomes" id="UP001461498"/>
    </source>
</evidence>
<dbReference type="InterPro" id="IPR051631">
    <property type="entry name" value="Ankyrin-KH/SAM_domain"/>
</dbReference>
<evidence type="ECO:0000313" key="6">
    <source>
        <dbReference type="EMBL" id="KAK9497012.1"/>
    </source>
</evidence>
<evidence type="ECO:0000256" key="5">
    <source>
        <dbReference type="SAM" id="Phobius"/>
    </source>
</evidence>
<sequence>MDLDLYDSDEFDNSDIEDENYEHTRTQNSTTDHGIPLGQKLINAILERKVDIAELLLKDGADSNYNASNSCWSPLMHAASLGAVELIKLLLDCGADPTYELNKKSAVMCLCESCCFDENQLLECLNILVANGADINAKDNHGLTPLMMAVKRGHSKLVARLIEFGSNIEHSTADGCNLSLMDKHCRTLHDLASENNFQEIIEILSEETIVKSDQNSYKLSNYESVMSEISDATLSGYKGFFEDTLKTIDGVGLGHLTPLFMEKKIGFGEFLISTDKDWKTVGVQYSFDRKKLIYYAYSIIKRHWSRNCIIDLENHELNLFWIAKIMSNNIRIMHIIRATLHVCSRELNNNNNFHIDFSKKQRIHANLIDCCEKVNLLSNSLKQLSSAVEKIADRENIVSVDFINNQKYFTRSNFYIYFYLSLFIGFNYFVF</sequence>
<feature type="region of interest" description="Disordered" evidence="4">
    <location>
        <begin position="1"/>
        <end position="32"/>
    </location>
</feature>
<dbReference type="PROSITE" id="PS50297">
    <property type="entry name" value="ANK_REP_REGION"/>
    <property type="match status" value="2"/>
</dbReference>
<dbReference type="PANTHER" id="PTHR23206">
    <property type="entry name" value="MASK PROTEIN"/>
    <property type="match status" value="1"/>
</dbReference>
<dbReference type="InterPro" id="IPR002110">
    <property type="entry name" value="Ankyrin_rpt"/>
</dbReference>
<proteinExistence type="predicted"/>
<accession>A0AAW1CFS5</accession>
<evidence type="ECO:0000256" key="1">
    <source>
        <dbReference type="ARBA" id="ARBA00022737"/>
    </source>
</evidence>
<comment type="caution">
    <text evidence="6">The sequence shown here is derived from an EMBL/GenBank/DDBJ whole genome shotgun (WGS) entry which is preliminary data.</text>
</comment>
<dbReference type="GO" id="GO:0045087">
    <property type="term" value="P:innate immune response"/>
    <property type="evidence" value="ECO:0007669"/>
    <property type="project" value="TreeGrafter"/>
</dbReference>
<dbReference type="InterPro" id="IPR036770">
    <property type="entry name" value="Ankyrin_rpt-contain_sf"/>
</dbReference>
<dbReference type="Proteomes" id="UP001461498">
    <property type="component" value="Unassembled WGS sequence"/>
</dbReference>
<keyword evidence="7" id="KW-1185">Reference proteome</keyword>
<keyword evidence="5" id="KW-1133">Transmembrane helix</keyword>
<dbReference type="PANTHER" id="PTHR23206:SF5">
    <property type="entry name" value="ANKYRIN REPEAT AND KH DOMAIN-CONTAINING PROTEIN 1"/>
    <property type="match status" value="1"/>
</dbReference>
<feature type="repeat" description="ANK" evidence="3">
    <location>
        <begin position="70"/>
        <end position="102"/>
    </location>
</feature>